<dbReference type="AlphaFoldDB" id="A0AAV5HMN3"/>
<evidence type="ECO:0000313" key="3">
    <source>
        <dbReference type="Proteomes" id="UP001054252"/>
    </source>
</evidence>
<organism evidence="2 3">
    <name type="scientific">Rubroshorea leprosula</name>
    <dbReference type="NCBI Taxonomy" id="152421"/>
    <lineage>
        <taxon>Eukaryota</taxon>
        <taxon>Viridiplantae</taxon>
        <taxon>Streptophyta</taxon>
        <taxon>Embryophyta</taxon>
        <taxon>Tracheophyta</taxon>
        <taxon>Spermatophyta</taxon>
        <taxon>Magnoliopsida</taxon>
        <taxon>eudicotyledons</taxon>
        <taxon>Gunneridae</taxon>
        <taxon>Pentapetalae</taxon>
        <taxon>rosids</taxon>
        <taxon>malvids</taxon>
        <taxon>Malvales</taxon>
        <taxon>Dipterocarpaceae</taxon>
        <taxon>Rubroshorea</taxon>
    </lineage>
</organism>
<evidence type="ECO:0000256" key="1">
    <source>
        <dbReference type="SAM" id="MobiDB-lite"/>
    </source>
</evidence>
<accession>A0AAV5HMN3</accession>
<evidence type="ECO:0000313" key="2">
    <source>
        <dbReference type="EMBL" id="GKU87777.1"/>
    </source>
</evidence>
<gene>
    <name evidence="2" type="ORF">SLEP1_g2119</name>
</gene>
<dbReference type="Proteomes" id="UP001054252">
    <property type="component" value="Unassembled WGS sequence"/>
</dbReference>
<proteinExistence type="predicted"/>
<dbReference type="EMBL" id="BPVZ01000002">
    <property type="protein sequence ID" value="GKU87777.1"/>
    <property type="molecule type" value="Genomic_DNA"/>
</dbReference>
<keyword evidence="3" id="KW-1185">Reference proteome</keyword>
<reference evidence="2 3" key="1">
    <citation type="journal article" date="2021" name="Commun. Biol.">
        <title>The genome of Shorea leprosula (Dipterocarpaceae) highlights the ecological relevance of drought in aseasonal tropical rainforests.</title>
        <authorList>
            <person name="Ng K.K.S."/>
            <person name="Kobayashi M.J."/>
            <person name="Fawcett J.A."/>
            <person name="Hatakeyama M."/>
            <person name="Paape T."/>
            <person name="Ng C.H."/>
            <person name="Ang C.C."/>
            <person name="Tnah L.H."/>
            <person name="Lee C.T."/>
            <person name="Nishiyama T."/>
            <person name="Sese J."/>
            <person name="O'Brien M.J."/>
            <person name="Copetti D."/>
            <person name="Mohd Noor M.I."/>
            <person name="Ong R.C."/>
            <person name="Putra M."/>
            <person name="Sireger I.Z."/>
            <person name="Indrioko S."/>
            <person name="Kosugi Y."/>
            <person name="Izuno A."/>
            <person name="Isagi Y."/>
            <person name="Lee S.L."/>
            <person name="Shimizu K.K."/>
        </authorList>
    </citation>
    <scope>NUCLEOTIDE SEQUENCE [LARGE SCALE GENOMIC DNA]</scope>
    <source>
        <strain evidence="2">214</strain>
    </source>
</reference>
<feature type="region of interest" description="Disordered" evidence="1">
    <location>
        <begin position="1"/>
        <end position="20"/>
    </location>
</feature>
<name>A0AAV5HMN3_9ROSI</name>
<comment type="caution">
    <text evidence="2">The sequence shown here is derived from an EMBL/GenBank/DDBJ whole genome shotgun (WGS) entry which is preliminary data.</text>
</comment>
<protein>
    <submittedName>
        <fullName evidence="2">Uncharacterized protein</fullName>
    </submittedName>
</protein>
<sequence length="143" mass="15599">MGVDEGTSKGGGVECCEQGSHSKRGAVNDIIHDFGDGSSGGGEGFLAYKRWRQLRSNAGSKVQEDGRASVAATSCSTKQLNGWCWYFSLLPMKVALFADEFLIFVPISLLHLVSCSTQDYWTSLYTINHANMSIFQGQNLVIH</sequence>